<dbReference type="Proteomes" id="UP000253891">
    <property type="component" value="Unassembled WGS sequence"/>
</dbReference>
<gene>
    <name evidence="2" type="ORF">FFIC_100040</name>
</gene>
<evidence type="ECO:0000313" key="3">
    <source>
        <dbReference type="Proteomes" id="UP000253891"/>
    </source>
</evidence>
<evidence type="ECO:0000256" key="1">
    <source>
        <dbReference type="SAM" id="Phobius"/>
    </source>
</evidence>
<protein>
    <submittedName>
        <fullName evidence="2">Uncharacterized protein</fullName>
    </submittedName>
</protein>
<dbReference type="EMBL" id="DF967987">
    <property type="protein sequence ID" value="GAO99403.1"/>
    <property type="molecule type" value="Genomic_DNA"/>
</dbReference>
<feature type="transmembrane region" description="Helical" evidence="1">
    <location>
        <begin position="157"/>
        <end position="174"/>
    </location>
</feature>
<keyword evidence="1" id="KW-0472">Membrane</keyword>
<feature type="transmembrane region" description="Helical" evidence="1">
    <location>
        <begin position="46"/>
        <end position="65"/>
    </location>
</feature>
<keyword evidence="1" id="KW-0812">Transmembrane</keyword>
<dbReference type="OrthoDB" id="10008127at2"/>
<name>A0A0K8MGT4_9LACO</name>
<reference evidence="2 3" key="1">
    <citation type="journal article" date="2015" name="BMC Genomics">
        <title>Comparative genomics of Fructobacillus spp. and Leuconostoc spp. reveals niche-specific evolution of Fructobacillus spp.</title>
        <authorList>
            <person name="Endo A."/>
            <person name="Tanizawa Y."/>
            <person name="Tanaka N."/>
            <person name="Maeno S."/>
            <person name="Kumar H."/>
            <person name="Shiwa Y."/>
            <person name="Okada S."/>
            <person name="Yoshikawa H."/>
            <person name="Dicks L."/>
            <person name="Nakagawa J."/>
            <person name="Arita M."/>
        </authorList>
    </citation>
    <scope>NUCLEOTIDE SEQUENCE [LARGE SCALE GENOMIC DNA]</scope>
    <source>
        <strain evidence="2 3">JCM 12225</strain>
    </source>
</reference>
<evidence type="ECO:0000313" key="2">
    <source>
        <dbReference type="EMBL" id="GAO99403.1"/>
    </source>
</evidence>
<feature type="transmembrane region" description="Helical" evidence="1">
    <location>
        <begin position="125"/>
        <end position="150"/>
    </location>
</feature>
<keyword evidence="3" id="KW-1185">Reference proteome</keyword>
<accession>A0A0K8MGT4</accession>
<feature type="transmembrane region" description="Helical" evidence="1">
    <location>
        <begin position="7"/>
        <end position="26"/>
    </location>
</feature>
<dbReference type="AlphaFoldDB" id="A0A0K8MGT4"/>
<organism evidence="2 3">
    <name type="scientific">Fructobacillus ficulneus</name>
    <dbReference type="NCBI Taxonomy" id="157463"/>
    <lineage>
        <taxon>Bacteria</taxon>
        <taxon>Bacillati</taxon>
        <taxon>Bacillota</taxon>
        <taxon>Bacilli</taxon>
        <taxon>Lactobacillales</taxon>
        <taxon>Lactobacillaceae</taxon>
        <taxon>Fructobacillus</taxon>
    </lineage>
</organism>
<proteinExistence type="predicted"/>
<keyword evidence="1" id="KW-1133">Transmembrane helix</keyword>
<dbReference type="STRING" id="157463.GCA_001047075_00335"/>
<sequence length="232" mass="27215">MIGERKFWLSTITVFLMLAIIYLVTINWPSTTYIDWREREVVHGNYFNILMWQSCLAIPALLYWATNYRLPIQTIIRLNEHGQLGKRINRRTDFLVSTYCLLFYVMPFFRLATIQLNEAQLGEFVTIWSCQVILSGLWLLVVIYLILIIYSYCQKNIFMVSLGTLITVTTIFQAQTLQQSAFTLVAVTTNLGIDRVGTLIHRTLINGVIMFLILQSLKLILSKLIWRWEWFD</sequence>
<feature type="transmembrane region" description="Helical" evidence="1">
    <location>
        <begin position="199"/>
        <end position="221"/>
    </location>
</feature>
<dbReference type="RefSeq" id="WP_061992824.1">
    <property type="nucleotide sequence ID" value="NZ_DF967987.1"/>
</dbReference>
<feature type="transmembrane region" description="Helical" evidence="1">
    <location>
        <begin position="94"/>
        <end position="113"/>
    </location>
</feature>